<evidence type="ECO:0000313" key="4">
    <source>
        <dbReference type="Proteomes" id="UP001596417"/>
    </source>
</evidence>
<feature type="transmembrane region" description="Helical" evidence="1">
    <location>
        <begin position="6"/>
        <end position="28"/>
    </location>
</feature>
<protein>
    <submittedName>
        <fullName evidence="2">Uncharacterized protein</fullName>
    </submittedName>
</protein>
<dbReference type="RefSeq" id="WP_264822298.1">
    <property type="nucleotide sequence ID" value="NZ_CP110249.1"/>
</dbReference>
<comment type="caution">
    <text evidence="2">The sequence shown here is derived from an EMBL/GenBank/DDBJ whole genome shotgun (WGS) entry which is preliminary data.</text>
</comment>
<evidence type="ECO:0000313" key="3">
    <source>
        <dbReference type="EMBL" id="MFC7191991.1"/>
    </source>
</evidence>
<keyword evidence="1" id="KW-0812">Transmembrane</keyword>
<dbReference type="Proteomes" id="UP001596417">
    <property type="component" value="Unassembled WGS sequence"/>
</dbReference>
<dbReference type="GeneID" id="76201628"/>
<dbReference type="AlphaFoldDB" id="A0ABD5YV17"/>
<keyword evidence="1" id="KW-0472">Membrane</keyword>
<reference evidence="2" key="3">
    <citation type="submission" date="2024-09" db="EMBL/GenBank/DDBJ databases">
        <authorList>
            <person name="Sun Q."/>
        </authorList>
    </citation>
    <scope>NUCLEOTIDE SEQUENCE</scope>
    <source>
        <strain evidence="2">NBRC 107106</strain>
    </source>
</reference>
<organism evidence="2 4">
    <name type="scientific">Halocatena marina</name>
    <dbReference type="NCBI Taxonomy" id="2934937"/>
    <lineage>
        <taxon>Archaea</taxon>
        <taxon>Methanobacteriati</taxon>
        <taxon>Methanobacteriota</taxon>
        <taxon>Stenosarchaea group</taxon>
        <taxon>Halobacteria</taxon>
        <taxon>Halobacteriales</taxon>
        <taxon>Natronomonadaceae</taxon>
        <taxon>Halocatena</taxon>
    </lineage>
</organism>
<accession>A0ABD5YV17</accession>
<gene>
    <name evidence="2" type="ORF">ACFQL7_20015</name>
    <name evidence="3" type="ORF">ACFQL7_20790</name>
</gene>
<evidence type="ECO:0000313" key="2">
    <source>
        <dbReference type="EMBL" id="MFC7191839.1"/>
    </source>
</evidence>
<evidence type="ECO:0000256" key="1">
    <source>
        <dbReference type="SAM" id="Phobius"/>
    </source>
</evidence>
<keyword evidence="1" id="KW-1133">Transmembrane helix</keyword>
<proteinExistence type="predicted"/>
<keyword evidence="4" id="KW-1185">Reference proteome</keyword>
<dbReference type="EMBL" id="JBHTAX010000002">
    <property type="protein sequence ID" value="MFC7191991.1"/>
    <property type="molecule type" value="Genomic_DNA"/>
</dbReference>
<dbReference type="EMBL" id="JBHTAX010000001">
    <property type="protein sequence ID" value="MFC7191839.1"/>
    <property type="molecule type" value="Genomic_DNA"/>
</dbReference>
<name>A0ABD5YV17_9EURY</name>
<reference evidence="4" key="2">
    <citation type="journal article" date="2019" name="Int. J. Syst. Evol. Microbiol.">
        <title>The Global Catalogue of Microorganisms (GCM) 10K type strain sequencing project: providing services to taxonomists for standard genome sequencing and annotation.</title>
        <authorList>
            <consortium name="The Broad Institute Genomics Platform"/>
            <consortium name="The Broad Institute Genome Sequencing Center for Infectious Disease"/>
            <person name="Wu L."/>
            <person name="Ma J."/>
        </authorList>
    </citation>
    <scope>NUCLEOTIDE SEQUENCE [LARGE SCALE GENOMIC DNA]</scope>
    <source>
        <strain evidence="4">RDMS1</strain>
    </source>
</reference>
<reference evidence="2" key="1">
    <citation type="journal article" date="2014" name="Int. J. Syst. Evol. Microbiol.">
        <title>Complete genome sequence of Corynebacterium casei LMG S-19264T (=DSM 44701T), isolated from a smear-ripened cheese.</title>
        <authorList>
            <consortium name="US DOE Joint Genome Institute (JGI-PGF)"/>
            <person name="Walter F."/>
            <person name="Albersmeier A."/>
            <person name="Kalinowski J."/>
            <person name="Ruckert C."/>
        </authorList>
    </citation>
    <scope>NUCLEOTIDE SEQUENCE [LARGE SCALE GENOMIC DNA]</scope>
    <source>
        <strain evidence="2">NBRC 107106</strain>
    </source>
</reference>
<sequence length="67" mass="7359">MFDALLTQIAQTPSSTSFLLGFFMAAALRRGRFESMMDAVFDRLVGKVEPVSDGEDGEKTMLPSKGR</sequence>